<sequence>MSIDTINELSIDTPFRSSIDTTREFSIEVSSSKLYRAGLNGSLGFLNQLSMIVVMSPILDRIVRTDCGAWRCTSMVIWPKDKRVIAWKDLERLNNIKRASWKSDETAGRCENEARYKGVGRVDGELGKATSQLDQLERSSKPQVKWFSSTSWGNGTSDCMTWSRFRIDLGASWQLCLLTSS</sequence>
<reference evidence="1 2" key="1">
    <citation type="journal article" date="2020" name="BMC Genomics">
        <title>Intraspecific diversification of the crop wild relative Brassica cretica Lam. using demographic model selection.</title>
        <authorList>
            <person name="Kioukis A."/>
            <person name="Michalopoulou V.A."/>
            <person name="Briers L."/>
            <person name="Pirintsos S."/>
            <person name="Studholme D.J."/>
            <person name="Pavlidis P."/>
            <person name="Sarris P.F."/>
        </authorList>
    </citation>
    <scope>NUCLEOTIDE SEQUENCE [LARGE SCALE GENOMIC DNA]</scope>
    <source>
        <strain evidence="2">cv. PFS-1207/04</strain>
    </source>
</reference>
<keyword evidence="2" id="KW-1185">Reference proteome</keyword>
<protein>
    <submittedName>
        <fullName evidence="1">Uncharacterized protein</fullName>
    </submittedName>
</protein>
<gene>
    <name evidence="1" type="ORF">DY000_02052884</name>
</gene>
<dbReference type="EMBL" id="QGKV02002055">
    <property type="protein sequence ID" value="KAF3495065.1"/>
    <property type="molecule type" value="Genomic_DNA"/>
</dbReference>
<dbReference type="Proteomes" id="UP000266723">
    <property type="component" value="Unassembled WGS sequence"/>
</dbReference>
<name>A0ABQ7ABJ7_BRACR</name>
<evidence type="ECO:0000313" key="1">
    <source>
        <dbReference type="EMBL" id="KAF3495065.1"/>
    </source>
</evidence>
<accession>A0ABQ7ABJ7</accession>
<evidence type="ECO:0000313" key="2">
    <source>
        <dbReference type="Proteomes" id="UP000266723"/>
    </source>
</evidence>
<proteinExistence type="predicted"/>
<organism evidence="1 2">
    <name type="scientific">Brassica cretica</name>
    <name type="common">Mustard</name>
    <dbReference type="NCBI Taxonomy" id="69181"/>
    <lineage>
        <taxon>Eukaryota</taxon>
        <taxon>Viridiplantae</taxon>
        <taxon>Streptophyta</taxon>
        <taxon>Embryophyta</taxon>
        <taxon>Tracheophyta</taxon>
        <taxon>Spermatophyta</taxon>
        <taxon>Magnoliopsida</taxon>
        <taxon>eudicotyledons</taxon>
        <taxon>Gunneridae</taxon>
        <taxon>Pentapetalae</taxon>
        <taxon>rosids</taxon>
        <taxon>malvids</taxon>
        <taxon>Brassicales</taxon>
        <taxon>Brassicaceae</taxon>
        <taxon>Brassiceae</taxon>
        <taxon>Brassica</taxon>
    </lineage>
</organism>
<comment type="caution">
    <text evidence="1">The sequence shown here is derived from an EMBL/GenBank/DDBJ whole genome shotgun (WGS) entry which is preliminary data.</text>
</comment>